<dbReference type="Pfam" id="PF13193">
    <property type="entry name" value="AMP-binding_C"/>
    <property type="match status" value="1"/>
</dbReference>
<dbReference type="Proteomes" id="UP000184073">
    <property type="component" value="Unassembled WGS sequence"/>
</dbReference>
<reference evidence="10" key="1">
    <citation type="journal article" date="2017" name="Genome Biol.">
        <title>Comparative genomics reveals high biological diversity and specific adaptations in the industrially and medically important fungal genus Aspergillus.</title>
        <authorList>
            <person name="de Vries R.P."/>
            <person name="Riley R."/>
            <person name="Wiebenga A."/>
            <person name="Aguilar-Osorio G."/>
            <person name="Amillis S."/>
            <person name="Uchima C.A."/>
            <person name="Anderluh G."/>
            <person name="Asadollahi M."/>
            <person name="Askin M."/>
            <person name="Barry K."/>
            <person name="Battaglia E."/>
            <person name="Bayram O."/>
            <person name="Benocci T."/>
            <person name="Braus-Stromeyer S.A."/>
            <person name="Caldana C."/>
            <person name="Canovas D."/>
            <person name="Cerqueira G.C."/>
            <person name="Chen F."/>
            <person name="Chen W."/>
            <person name="Choi C."/>
            <person name="Clum A."/>
            <person name="Dos Santos R.A."/>
            <person name="Damasio A.R."/>
            <person name="Diallinas G."/>
            <person name="Emri T."/>
            <person name="Fekete E."/>
            <person name="Flipphi M."/>
            <person name="Freyberg S."/>
            <person name="Gallo A."/>
            <person name="Gournas C."/>
            <person name="Habgood R."/>
            <person name="Hainaut M."/>
            <person name="Harispe M.L."/>
            <person name="Henrissat B."/>
            <person name="Hilden K.S."/>
            <person name="Hope R."/>
            <person name="Hossain A."/>
            <person name="Karabika E."/>
            <person name="Karaffa L."/>
            <person name="Karanyi Z."/>
            <person name="Krasevec N."/>
            <person name="Kuo A."/>
            <person name="Kusch H."/>
            <person name="LaButti K."/>
            <person name="Lagendijk E.L."/>
            <person name="Lapidus A."/>
            <person name="Levasseur A."/>
            <person name="Lindquist E."/>
            <person name="Lipzen A."/>
            <person name="Logrieco A.F."/>
            <person name="MacCabe A."/>
            <person name="Maekelae M.R."/>
            <person name="Malavazi I."/>
            <person name="Melin P."/>
            <person name="Meyer V."/>
            <person name="Mielnichuk N."/>
            <person name="Miskei M."/>
            <person name="Molnar A.P."/>
            <person name="Mule G."/>
            <person name="Ngan C.Y."/>
            <person name="Orejas M."/>
            <person name="Orosz E."/>
            <person name="Ouedraogo J.P."/>
            <person name="Overkamp K.M."/>
            <person name="Park H.-S."/>
            <person name="Perrone G."/>
            <person name="Piumi F."/>
            <person name="Punt P.J."/>
            <person name="Ram A.F."/>
            <person name="Ramon A."/>
            <person name="Rauscher S."/>
            <person name="Record E."/>
            <person name="Riano-Pachon D.M."/>
            <person name="Robert V."/>
            <person name="Roehrig J."/>
            <person name="Ruller R."/>
            <person name="Salamov A."/>
            <person name="Salih N.S."/>
            <person name="Samson R.A."/>
            <person name="Sandor E."/>
            <person name="Sanguinetti M."/>
            <person name="Schuetze T."/>
            <person name="Sepcic K."/>
            <person name="Shelest E."/>
            <person name="Sherlock G."/>
            <person name="Sophianopoulou V."/>
            <person name="Squina F.M."/>
            <person name="Sun H."/>
            <person name="Susca A."/>
            <person name="Todd R.B."/>
            <person name="Tsang A."/>
            <person name="Unkles S.E."/>
            <person name="van de Wiele N."/>
            <person name="van Rossen-Uffink D."/>
            <person name="Oliveira J.V."/>
            <person name="Vesth T.C."/>
            <person name="Visser J."/>
            <person name="Yu J.-H."/>
            <person name="Zhou M."/>
            <person name="Andersen M.R."/>
            <person name="Archer D.B."/>
            <person name="Baker S.E."/>
            <person name="Benoit I."/>
            <person name="Brakhage A.A."/>
            <person name="Braus G.H."/>
            <person name="Fischer R."/>
            <person name="Frisvad J.C."/>
            <person name="Goldman G.H."/>
            <person name="Houbraken J."/>
            <person name="Oakley B."/>
            <person name="Pocsi I."/>
            <person name="Scazzocchio C."/>
            <person name="Seiboth B."/>
            <person name="vanKuyk P.A."/>
            <person name="Wortman J."/>
            <person name="Dyer P.S."/>
            <person name="Grigoriev I.V."/>
        </authorList>
    </citation>
    <scope>NUCLEOTIDE SEQUENCE [LARGE SCALE GENOMIC DNA]</scope>
    <source>
        <strain evidence="10">CBS 583.65</strain>
    </source>
</reference>
<dbReference type="GO" id="GO:0006637">
    <property type="term" value="P:acyl-CoA metabolic process"/>
    <property type="evidence" value="ECO:0007669"/>
    <property type="project" value="TreeGrafter"/>
</dbReference>
<dbReference type="PANTHER" id="PTHR43605">
    <property type="entry name" value="ACYL-COENZYME A SYNTHETASE"/>
    <property type="match status" value="1"/>
</dbReference>
<dbReference type="InterPro" id="IPR051087">
    <property type="entry name" value="Mitochondrial_ACSM"/>
</dbReference>
<keyword evidence="3" id="KW-0547">Nucleotide-binding</keyword>
<evidence type="ECO:0000259" key="7">
    <source>
        <dbReference type="Pfam" id="PF00501"/>
    </source>
</evidence>
<dbReference type="STRING" id="1036611.A0A1L9PA34"/>
<sequence>MEHFRNNELQRPDAFNFALDVVDVWAAKSPPLEAMLWVSSDGLSHKSLSYRYFSRQSHRIALLLEQLGVQPGDTMLMVLPRLPAWWEVATAGLRSGIVIAPATTLLTAADIEYRCHKSKAKAFVGDATSVAKALQIHHRCPSLQVVIQVDGKTDPDKGVTGLGEALQAIEPGAVYTTSRLGWNSPAILYFTSGTSGLPKMVRHNQVSYPLAHLITGKYWLKLSPGDLCWNYTEQGWGKAAYSFFGAWNCGASLFIWDDRQAFNPTSLLDILHRFPITSLCAPPLAWRQLVKPRCQEYYHKHRSRALRGCTSAGEALDQAVISQWRDLTGLVIREGYGQTEAILMCGNYGDFPIKPGSMGKPLPGIPLHVIQPDGEETAADVEGELALLLSDGERAAKFFGIFDGYVDDSGKATRHERVSNNNGTVQRWYMTGDKARRDKDGYLWFVGRADDVINSSGYRIGPFEVESTLRRHPAVAECAVISSPDMARGEVVKAIIVLTREYSSAPADALVKELQAFCKTSSAPYKYPRKIDFVQAETLPRTVSGKIKRAQLRKQEWGDVKARIAHKL</sequence>
<dbReference type="GO" id="GO:0004321">
    <property type="term" value="F:fatty-acyl-CoA synthase activity"/>
    <property type="evidence" value="ECO:0007669"/>
    <property type="project" value="TreeGrafter"/>
</dbReference>
<dbReference type="PROSITE" id="PS00455">
    <property type="entry name" value="AMP_BINDING"/>
    <property type="match status" value="1"/>
</dbReference>
<dbReference type="Pfam" id="PF00501">
    <property type="entry name" value="AMP-binding"/>
    <property type="match status" value="1"/>
</dbReference>
<dbReference type="EMBL" id="KV878126">
    <property type="protein sequence ID" value="OJI98314.1"/>
    <property type="molecule type" value="Genomic_DNA"/>
</dbReference>
<evidence type="ECO:0000259" key="8">
    <source>
        <dbReference type="Pfam" id="PF13193"/>
    </source>
</evidence>
<keyword evidence="10" id="KW-1185">Reference proteome</keyword>
<evidence type="ECO:0000256" key="4">
    <source>
        <dbReference type="ARBA" id="ARBA00022840"/>
    </source>
</evidence>
<evidence type="ECO:0000256" key="5">
    <source>
        <dbReference type="ARBA" id="ARBA00039009"/>
    </source>
</evidence>
<dbReference type="GO" id="GO:0031956">
    <property type="term" value="F:medium-chain fatty acid-CoA ligase activity"/>
    <property type="evidence" value="ECO:0007669"/>
    <property type="project" value="UniProtKB-EC"/>
</dbReference>
<accession>A0A1L9PA34</accession>
<name>A0A1L9PA34_ASPVE</name>
<dbReference type="GO" id="GO:0005524">
    <property type="term" value="F:ATP binding"/>
    <property type="evidence" value="ECO:0007669"/>
    <property type="project" value="UniProtKB-KW"/>
</dbReference>
<evidence type="ECO:0000256" key="6">
    <source>
        <dbReference type="ARBA" id="ARBA00048477"/>
    </source>
</evidence>
<dbReference type="InterPro" id="IPR025110">
    <property type="entry name" value="AMP-bd_C"/>
</dbReference>
<dbReference type="InterPro" id="IPR045851">
    <property type="entry name" value="AMP-bd_C_sf"/>
</dbReference>
<dbReference type="AlphaFoldDB" id="A0A1L9PA34"/>
<keyword evidence="4" id="KW-0067">ATP-binding</keyword>
<evidence type="ECO:0000256" key="2">
    <source>
        <dbReference type="ARBA" id="ARBA00022598"/>
    </source>
</evidence>
<dbReference type="Gene3D" id="3.40.50.12780">
    <property type="entry name" value="N-terminal domain of ligase-like"/>
    <property type="match status" value="1"/>
</dbReference>
<dbReference type="SUPFAM" id="SSF56801">
    <property type="entry name" value="Acetyl-CoA synthetase-like"/>
    <property type="match status" value="1"/>
</dbReference>
<feature type="domain" description="AMP-binding enzyme C-terminal" evidence="8">
    <location>
        <begin position="464"/>
        <end position="546"/>
    </location>
</feature>
<proteinExistence type="inferred from homology"/>
<evidence type="ECO:0000256" key="3">
    <source>
        <dbReference type="ARBA" id="ARBA00022741"/>
    </source>
</evidence>
<dbReference type="Gene3D" id="3.30.300.30">
    <property type="match status" value="1"/>
</dbReference>
<evidence type="ECO:0000256" key="1">
    <source>
        <dbReference type="ARBA" id="ARBA00006432"/>
    </source>
</evidence>
<dbReference type="PANTHER" id="PTHR43605:SF10">
    <property type="entry name" value="ACYL-COA SYNTHETASE MEDIUM CHAIN FAMILY MEMBER 3"/>
    <property type="match status" value="1"/>
</dbReference>
<comment type="catalytic activity">
    <reaction evidence="6">
        <text>a medium-chain fatty acid + ATP + CoA = a medium-chain fatty acyl-CoA + AMP + diphosphate</text>
        <dbReference type="Rhea" id="RHEA:48340"/>
        <dbReference type="ChEBI" id="CHEBI:30616"/>
        <dbReference type="ChEBI" id="CHEBI:33019"/>
        <dbReference type="ChEBI" id="CHEBI:57287"/>
        <dbReference type="ChEBI" id="CHEBI:59558"/>
        <dbReference type="ChEBI" id="CHEBI:90546"/>
        <dbReference type="ChEBI" id="CHEBI:456215"/>
        <dbReference type="EC" id="6.2.1.2"/>
    </reaction>
    <physiologicalReaction direction="left-to-right" evidence="6">
        <dbReference type="Rhea" id="RHEA:48341"/>
    </physiologicalReaction>
</comment>
<dbReference type="OrthoDB" id="6614653at2759"/>
<dbReference type="RefSeq" id="XP_040664077.1">
    <property type="nucleotide sequence ID" value="XM_040808130.1"/>
</dbReference>
<gene>
    <name evidence="9" type="ORF">ASPVEDRAFT_147559</name>
</gene>
<dbReference type="FunFam" id="3.30.300.30:FF:000005">
    <property type="entry name" value="Acyl-coenzyme A synthetase ACSM5, mitochondrial"/>
    <property type="match status" value="1"/>
</dbReference>
<feature type="domain" description="AMP-dependent synthetase/ligase" evidence="7">
    <location>
        <begin position="24"/>
        <end position="386"/>
    </location>
</feature>
<dbReference type="InterPro" id="IPR020845">
    <property type="entry name" value="AMP-binding_CS"/>
</dbReference>
<dbReference type="VEuPathDB" id="FungiDB:ASPVEDRAFT_147559"/>
<dbReference type="InterPro" id="IPR042099">
    <property type="entry name" value="ANL_N_sf"/>
</dbReference>
<evidence type="ECO:0000313" key="10">
    <source>
        <dbReference type="Proteomes" id="UP000184073"/>
    </source>
</evidence>
<dbReference type="InterPro" id="IPR000873">
    <property type="entry name" value="AMP-dep_synth/lig_dom"/>
</dbReference>
<organism evidence="9 10">
    <name type="scientific">Aspergillus versicolor CBS 583.65</name>
    <dbReference type="NCBI Taxonomy" id="1036611"/>
    <lineage>
        <taxon>Eukaryota</taxon>
        <taxon>Fungi</taxon>
        <taxon>Dikarya</taxon>
        <taxon>Ascomycota</taxon>
        <taxon>Pezizomycotina</taxon>
        <taxon>Eurotiomycetes</taxon>
        <taxon>Eurotiomycetidae</taxon>
        <taxon>Eurotiales</taxon>
        <taxon>Aspergillaceae</taxon>
        <taxon>Aspergillus</taxon>
        <taxon>Aspergillus subgen. Nidulantes</taxon>
    </lineage>
</organism>
<dbReference type="GeneID" id="63723641"/>
<keyword evidence="2" id="KW-0436">Ligase</keyword>
<dbReference type="GO" id="GO:0006633">
    <property type="term" value="P:fatty acid biosynthetic process"/>
    <property type="evidence" value="ECO:0007669"/>
    <property type="project" value="TreeGrafter"/>
</dbReference>
<comment type="similarity">
    <text evidence="1">Belongs to the ATP-dependent AMP-binding enzyme family.</text>
</comment>
<evidence type="ECO:0000313" key="9">
    <source>
        <dbReference type="EMBL" id="OJI98314.1"/>
    </source>
</evidence>
<dbReference type="EC" id="6.2.1.2" evidence="5"/>
<protein>
    <recommendedName>
        <fullName evidence="5">medium-chain acyl-CoA ligase</fullName>
        <ecNumber evidence="5">6.2.1.2</ecNumber>
    </recommendedName>
</protein>